<dbReference type="SUPFAM" id="SSF48452">
    <property type="entry name" value="TPR-like"/>
    <property type="match status" value="1"/>
</dbReference>
<organism evidence="1 2">
    <name type="scientific">Desulfosarcina widdelii</name>
    <dbReference type="NCBI Taxonomy" id="947919"/>
    <lineage>
        <taxon>Bacteria</taxon>
        <taxon>Pseudomonadati</taxon>
        <taxon>Thermodesulfobacteriota</taxon>
        <taxon>Desulfobacteria</taxon>
        <taxon>Desulfobacterales</taxon>
        <taxon>Desulfosarcinaceae</taxon>
        <taxon>Desulfosarcina</taxon>
    </lineage>
</organism>
<protein>
    <submittedName>
        <fullName evidence="1">Uncharacterized protein</fullName>
    </submittedName>
</protein>
<dbReference type="EMBL" id="AP021875">
    <property type="protein sequence ID" value="BBO77187.1"/>
    <property type="molecule type" value="Genomic_DNA"/>
</dbReference>
<evidence type="ECO:0000313" key="2">
    <source>
        <dbReference type="Proteomes" id="UP000427769"/>
    </source>
</evidence>
<reference evidence="1 2" key="1">
    <citation type="submission" date="2019-11" db="EMBL/GenBank/DDBJ databases">
        <title>Comparative genomics of hydrocarbon-degrading Desulfosarcina strains.</title>
        <authorList>
            <person name="Watanabe M."/>
            <person name="Kojima H."/>
            <person name="Fukui M."/>
        </authorList>
    </citation>
    <scope>NUCLEOTIDE SEQUENCE [LARGE SCALE GENOMIC DNA]</scope>
    <source>
        <strain evidence="1 2">PP31</strain>
    </source>
</reference>
<dbReference type="Pfam" id="PF00515">
    <property type="entry name" value="TPR_1"/>
    <property type="match status" value="1"/>
</dbReference>
<dbReference type="InterPro" id="IPR011990">
    <property type="entry name" value="TPR-like_helical_dom_sf"/>
</dbReference>
<accession>A0A5K7ZM88</accession>
<dbReference type="InterPro" id="IPR019734">
    <property type="entry name" value="TPR_rpt"/>
</dbReference>
<dbReference type="Proteomes" id="UP000427769">
    <property type="component" value="Chromosome"/>
</dbReference>
<gene>
    <name evidence="1" type="ORF">DSCW_46040</name>
</gene>
<evidence type="ECO:0000313" key="1">
    <source>
        <dbReference type="EMBL" id="BBO77187.1"/>
    </source>
</evidence>
<dbReference type="OrthoDB" id="9780888at2"/>
<dbReference type="RefSeq" id="WP_155305954.1">
    <property type="nucleotide sequence ID" value="NZ_AP021875.1"/>
</dbReference>
<dbReference type="Gene3D" id="1.25.40.10">
    <property type="entry name" value="Tetratricopeptide repeat domain"/>
    <property type="match status" value="1"/>
</dbReference>
<dbReference type="KEGG" id="dwd:DSCW_46040"/>
<dbReference type="AlphaFoldDB" id="A0A5K7ZM88"/>
<proteinExistence type="predicted"/>
<sequence length="86" mass="10321">MLAWAYFHNEQYEEAIPLWNKIIELNPDYLFAYQMSGDEIKARESVVEILRIKPAYSMEWVKKLTIKNDERKKRIVEAYRKAGIPE</sequence>
<name>A0A5K7ZM88_9BACT</name>
<keyword evidence="2" id="KW-1185">Reference proteome</keyword>